<evidence type="ECO:0000313" key="6">
    <source>
        <dbReference type="EMBL" id="ADN51673.1"/>
    </source>
</evidence>
<protein>
    <recommendedName>
        <fullName evidence="4">Large ribosomal subunit protein eL19</fullName>
    </recommendedName>
</protein>
<reference evidence="7" key="2">
    <citation type="journal article" date="2010" name="Stand. Genomic Sci.">
        <title>Complete genome sequence of Vulcanisaeta distributa type strain (IC-017T).</title>
        <authorList>
            <person name="Mavromatis K."/>
            <person name="Sikorski J."/>
            <person name="Pabst E."/>
            <person name="Teshima H."/>
            <person name="Lapidus A."/>
            <person name="Lucas S."/>
            <person name="Nolan M."/>
            <person name="Glavina Del Rio T."/>
            <person name="Cheng J."/>
            <person name="Bruce D."/>
            <person name="Goodwin L."/>
            <person name="Pitluck S."/>
            <person name="Liolios K."/>
            <person name="Ivanova N."/>
            <person name="Mikhailova N."/>
            <person name="Pati A."/>
            <person name="Chen A."/>
            <person name="Palaniappan K."/>
            <person name="Land M."/>
            <person name="Hauser L."/>
            <person name="Chang Y."/>
            <person name="Jeffries C."/>
            <person name="Rohde M."/>
            <person name="Spring S."/>
            <person name="Goker M."/>
            <person name="Wirth R."/>
            <person name="Woyke T."/>
            <person name="Bristow J."/>
            <person name="Eisen J."/>
            <person name="Markowitz V."/>
            <person name="Hugenholtz P."/>
            <person name="Klenk H."/>
            <person name="Kyrpides N."/>
        </authorList>
    </citation>
    <scope>NUCLEOTIDE SEQUENCE [LARGE SCALE GENOMIC DNA]</scope>
    <source>
        <strain evidence="7">DSM 14429 / JCM 11212 / NBRC 100878 / IC-017</strain>
    </source>
</reference>
<dbReference type="Gene3D" id="1.10.1650.10">
    <property type="match status" value="1"/>
</dbReference>
<dbReference type="Pfam" id="PF25476">
    <property type="entry name" value="Ribosomal_L19e_C"/>
    <property type="match status" value="1"/>
</dbReference>
<name>E1QQR1_VULDI</name>
<comment type="function">
    <text evidence="4">Binds to the 23S rRNA.</text>
</comment>
<dbReference type="EMBL" id="CP002100">
    <property type="protein sequence ID" value="ADN51673.1"/>
    <property type="molecule type" value="Genomic_DNA"/>
</dbReference>
<dbReference type="InterPro" id="IPR000196">
    <property type="entry name" value="Ribosomal_eL19_dom"/>
</dbReference>
<dbReference type="GO" id="GO:0022625">
    <property type="term" value="C:cytosolic large ribosomal subunit"/>
    <property type="evidence" value="ECO:0007669"/>
    <property type="project" value="InterPro"/>
</dbReference>
<comment type="subunit">
    <text evidence="4">Part of the 50S ribosomal subunit.</text>
</comment>
<gene>
    <name evidence="4" type="primary">rpl19e</name>
    <name evidence="6" type="ordered locus">Vdis_2305</name>
</gene>
<keyword evidence="3 4" id="KW-0687">Ribonucleoprotein</keyword>
<dbReference type="InterPro" id="IPR015974">
    <property type="entry name" value="Ribosomal_eL19_dom3"/>
</dbReference>
<dbReference type="PANTHER" id="PTHR10722">
    <property type="entry name" value="60S RIBOSOMAL PROTEIN L19"/>
    <property type="match status" value="1"/>
</dbReference>
<dbReference type="InterPro" id="IPR035970">
    <property type="entry name" value="60S_ribosomal_eL19_sf"/>
</dbReference>
<dbReference type="GO" id="GO:0070180">
    <property type="term" value="F:large ribosomal subunit rRNA binding"/>
    <property type="evidence" value="ECO:0007669"/>
    <property type="project" value="UniProtKB-UniRule"/>
</dbReference>
<evidence type="ECO:0000259" key="5">
    <source>
        <dbReference type="SMART" id="SM01416"/>
    </source>
</evidence>
<dbReference type="GO" id="GO:0006412">
    <property type="term" value="P:translation"/>
    <property type="evidence" value="ECO:0007669"/>
    <property type="project" value="UniProtKB-UniRule"/>
</dbReference>
<keyword evidence="4" id="KW-0699">rRNA-binding</keyword>
<dbReference type="SMART" id="SM01416">
    <property type="entry name" value="Ribosomal_L19e"/>
    <property type="match status" value="1"/>
</dbReference>
<evidence type="ECO:0000256" key="1">
    <source>
        <dbReference type="ARBA" id="ARBA00011082"/>
    </source>
</evidence>
<dbReference type="InterPro" id="IPR057260">
    <property type="entry name" value="Ribosomal_L19e_C"/>
</dbReference>
<dbReference type="InterPro" id="IPR015972">
    <property type="entry name" value="Ribosomal_eL19_dom1"/>
</dbReference>
<evidence type="ECO:0000256" key="2">
    <source>
        <dbReference type="ARBA" id="ARBA00022980"/>
    </source>
</evidence>
<dbReference type="InterPro" id="IPR057259">
    <property type="entry name" value="Ribosomal_L19e"/>
</dbReference>
<dbReference type="GO" id="GO:0003735">
    <property type="term" value="F:structural constituent of ribosome"/>
    <property type="evidence" value="ECO:0007669"/>
    <property type="project" value="InterPro"/>
</dbReference>
<accession>E1QQR1</accession>
<dbReference type="RefSeq" id="WP_013337398.1">
    <property type="nucleotide sequence ID" value="NC_014537.1"/>
</dbReference>
<dbReference type="HAMAP" id="MF_01475">
    <property type="entry name" value="Ribosomal_eL19"/>
    <property type="match status" value="1"/>
</dbReference>
<dbReference type="eggNOG" id="arCOG04089">
    <property type="taxonomic scope" value="Archaea"/>
</dbReference>
<feature type="domain" description="Large ribosomal subunit protein eL19" evidence="5">
    <location>
        <begin position="1"/>
        <end position="143"/>
    </location>
</feature>
<dbReference type="Gene3D" id="1.10.1200.60">
    <property type="match status" value="1"/>
</dbReference>
<organism evidence="6 7">
    <name type="scientific">Vulcanisaeta distributa (strain DSM 14429 / JCM 11212 / NBRC 100878 / IC-017)</name>
    <dbReference type="NCBI Taxonomy" id="572478"/>
    <lineage>
        <taxon>Archaea</taxon>
        <taxon>Thermoproteota</taxon>
        <taxon>Thermoprotei</taxon>
        <taxon>Thermoproteales</taxon>
        <taxon>Thermoproteaceae</taxon>
        <taxon>Vulcanisaeta</taxon>
    </lineage>
</organism>
<evidence type="ECO:0000256" key="3">
    <source>
        <dbReference type="ARBA" id="ARBA00023274"/>
    </source>
</evidence>
<keyword evidence="2 4" id="KW-0689">Ribosomal protein</keyword>
<dbReference type="Pfam" id="PF01280">
    <property type="entry name" value="Ribosomal_L19e"/>
    <property type="match status" value="1"/>
</dbReference>
<comment type="similarity">
    <text evidence="1 4">Belongs to the eukaryotic ribosomal protein eL19 family.</text>
</comment>
<dbReference type="HOGENOM" id="CLU_083919_1_1_2"/>
<dbReference type="SUPFAM" id="SSF48140">
    <property type="entry name" value="Ribosomal protein L19 (L19e)"/>
    <property type="match status" value="1"/>
</dbReference>
<dbReference type="Proteomes" id="UP000006681">
    <property type="component" value="Chromosome"/>
</dbReference>
<dbReference type="AlphaFoldDB" id="E1QQR1"/>
<dbReference type="InterPro" id="IPR015973">
    <property type="entry name" value="Ribosomal_eL19_dom2"/>
</dbReference>
<dbReference type="Gene3D" id="1.20.5.560">
    <property type="entry name" value="Single Heli x bin"/>
    <property type="match status" value="1"/>
</dbReference>
<dbReference type="KEGG" id="vdi:Vdis_2305"/>
<sequence length="149" mass="17291">MVDVKRLAAEVLGVGESRVRISPEALDRLEEVTTKADVRALIKEGLIYAEYAKGVSRGRWRELHEKRRKGRRRGVGSRRGSKYARLDPKEAWVNKVRALRRYLNSLKRRGLIDAKTWRELYLQVKGGRFDSVSSLRAYLISNNLIKQQR</sequence>
<reference evidence="6 7" key="1">
    <citation type="journal article" date="2010" name="Stand. Genomic Sci.">
        <title>Complete genome sequence of Vulcanisaeta distributa type strain (IC-017).</title>
        <authorList>
            <person name="Mavromatis K."/>
            <person name="Sikorski J."/>
            <person name="Pabst E."/>
            <person name="Teshima H."/>
            <person name="Lapidus A."/>
            <person name="Lucas S."/>
            <person name="Nolan M."/>
            <person name="Glavina Del Rio T."/>
            <person name="Cheng J.F."/>
            <person name="Bruce D."/>
            <person name="Goodwin L."/>
            <person name="Pitluck S."/>
            <person name="Liolios K."/>
            <person name="Ivanova N."/>
            <person name="Mikhailova N."/>
            <person name="Pati A."/>
            <person name="Chen A."/>
            <person name="Palaniappan K."/>
            <person name="Land M."/>
            <person name="Hauser L."/>
            <person name="Chang Y.J."/>
            <person name="Jeffries C.D."/>
            <person name="Rohde M."/>
            <person name="Spring S."/>
            <person name="Goker M."/>
            <person name="Wirth R."/>
            <person name="Woyke T."/>
            <person name="Bristow J."/>
            <person name="Eisen J.A."/>
            <person name="Markowitz V."/>
            <person name="Hugenholtz P."/>
            <person name="Klenk H.P."/>
            <person name="Kyrpides N.C."/>
        </authorList>
    </citation>
    <scope>NUCLEOTIDE SEQUENCE [LARGE SCALE GENOMIC DNA]</scope>
    <source>
        <strain evidence="7">DSM 14429 / JCM 11212 / NBRC 100878 / IC-017</strain>
    </source>
</reference>
<dbReference type="OrthoDB" id="11624at2157"/>
<evidence type="ECO:0000313" key="7">
    <source>
        <dbReference type="Proteomes" id="UP000006681"/>
    </source>
</evidence>
<dbReference type="InterPro" id="IPR039547">
    <property type="entry name" value="Ribosomal_eL19"/>
</dbReference>
<keyword evidence="7" id="KW-1185">Reference proteome</keyword>
<keyword evidence="4" id="KW-0694">RNA-binding</keyword>
<proteinExistence type="inferred from homology"/>
<dbReference type="STRING" id="572478.Vdis_2305"/>
<evidence type="ECO:0000256" key="4">
    <source>
        <dbReference type="HAMAP-Rule" id="MF_01475"/>
    </source>
</evidence>
<dbReference type="GeneID" id="9753260"/>
<dbReference type="NCBIfam" id="NF006343">
    <property type="entry name" value="PRK08570.1"/>
    <property type="match status" value="1"/>
</dbReference>